<protein>
    <submittedName>
        <fullName evidence="2">Uncharacterized protein</fullName>
    </submittedName>
</protein>
<dbReference type="STRING" id="908615.SAMN05421540_104169"/>
<organism evidence="2 3">
    <name type="scientific">Psychroflexus halocasei</name>
    <dbReference type="NCBI Taxonomy" id="908615"/>
    <lineage>
        <taxon>Bacteria</taxon>
        <taxon>Pseudomonadati</taxon>
        <taxon>Bacteroidota</taxon>
        <taxon>Flavobacteriia</taxon>
        <taxon>Flavobacteriales</taxon>
        <taxon>Flavobacteriaceae</taxon>
        <taxon>Psychroflexus</taxon>
    </lineage>
</organism>
<keyword evidence="1" id="KW-1133">Transmembrane helix</keyword>
<proteinExistence type="predicted"/>
<evidence type="ECO:0000313" key="3">
    <source>
        <dbReference type="Proteomes" id="UP000198820"/>
    </source>
</evidence>
<sequence length="246" mass="28800">MGDKKEMVNHLETNDIFRELKKDTLFRFHELYYSLRIINDGIKLFDDGSHYQLNVICGQLRSLFFENSSGLKPLLIEIINLVDKKPFIYAKETEAERFVTINKLNLYLINSSINHQKDYRKYTLDEFLQLSAVTLNEIKLPLSKVVSKYSNTFGGSHYSDKIPKYIIQLMSIKFNGLNSIEYVIAKQTRTLYNYGYEVLRSTIDLDFFINLKLKENNSGEDLSIINYLLTITAFQLIFLQIISLTW</sequence>
<dbReference type="EMBL" id="FNQF01000004">
    <property type="protein sequence ID" value="SEA25873.1"/>
    <property type="molecule type" value="Genomic_DNA"/>
</dbReference>
<keyword evidence="1" id="KW-0472">Membrane</keyword>
<keyword evidence="3" id="KW-1185">Reference proteome</keyword>
<dbReference type="AlphaFoldDB" id="A0A1H3ZQ22"/>
<evidence type="ECO:0000256" key="1">
    <source>
        <dbReference type="SAM" id="Phobius"/>
    </source>
</evidence>
<evidence type="ECO:0000313" key="2">
    <source>
        <dbReference type="EMBL" id="SEA25873.1"/>
    </source>
</evidence>
<accession>A0A1H3ZQ22</accession>
<name>A0A1H3ZQ22_9FLAO</name>
<keyword evidence="1" id="KW-0812">Transmembrane</keyword>
<feature type="transmembrane region" description="Helical" evidence="1">
    <location>
        <begin position="224"/>
        <end position="243"/>
    </location>
</feature>
<dbReference type="RefSeq" id="WP_093241788.1">
    <property type="nucleotide sequence ID" value="NZ_FNQF01000004.1"/>
</dbReference>
<dbReference type="Proteomes" id="UP000198820">
    <property type="component" value="Unassembled WGS sequence"/>
</dbReference>
<reference evidence="2 3" key="1">
    <citation type="submission" date="2016-10" db="EMBL/GenBank/DDBJ databases">
        <authorList>
            <person name="de Groot N.N."/>
        </authorList>
    </citation>
    <scope>NUCLEOTIDE SEQUENCE [LARGE SCALE GENOMIC DNA]</scope>
    <source>
        <strain evidence="2 3">DSM 23581</strain>
    </source>
</reference>
<gene>
    <name evidence="2" type="ORF">SAMN05421540_104169</name>
</gene>